<dbReference type="SUPFAM" id="SSF47203">
    <property type="entry name" value="Acyl-CoA dehydrogenase C-terminal domain-like"/>
    <property type="match status" value="1"/>
</dbReference>
<keyword evidence="2 4" id="KW-0285">Flavoprotein</keyword>
<dbReference type="Gene3D" id="1.20.140.10">
    <property type="entry name" value="Butyryl-CoA Dehydrogenase, subunit A, domain 3"/>
    <property type="match status" value="1"/>
</dbReference>
<dbReference type="InterPro" id="IPR052904">
    <property type="entry name" value="Acyl-CoA_dehydrogenase-like"/>
</dbReference>
<comment type="cofactor">
    <cofactor evidence="4">
        <name>FAD</name>
        <dbReference type="ChEBI" id="CHEBI:57692"/>
    </cofactor>
</comment>
<dbReference type="SUPFAM" id="SSF56645">
    <property type="entry name" value="Acyl-CoA dehydrogenase NM domain-like"/>
    <property type="match status" value="1"/>
</dbReference>
<evidence type="ECO:0000256" key="3">
    <source>
        <dbReference type="ARBA" id="ARBA00022827"/>
    </source>
</evidence>
<evidence type="ECO:0000259" key="5">
    <source>
        <dbReference type="Pfam" id="PF00441"/>
    </source>
</evidence>
<dbReference type="Pfam" id="PF02770">
    <property type="entry name" value="Acyl-CoA_dh_M"/>
    <property type="match status" value="1"/>
</dbReference>
<dbReference type="InterPro" id="IPR009075">
    <property type="entry name" value="AcylCo_DH/oxidase_C"/>
</dbReference>
<feature type="domain" description="Acyl-CoA dehydrogenase/oxidase C-terminal" evidence="5">
    <location>
        <begin position="346"/>
        <end position="525"/>
    </location>
</feature>
<keyword evidence="9" id="KW-1185">Reference proteome</keyword>
<evidence type="ECO:0000256" key="4">
    <source>
        <dbReference type="RuleBase" id="RU362125"/>
    </source>
</evidence>
<dbReference type="GO" id="GO:0003995">
    <property type="term" value="F:acyl-CoA dehydrogenase activity"/>
    <property type="evidence" value="ECO:0007669"/>
    <property type="project" value="TreeGrafter"/>
</dbReference>
<dbReference type="AlphaFoldDB" id="A0A2V1DSX5"/>
<dbReference type="Gene3D" id="2.40.110.20">
    <property type="match status" value="1"/>
</dbReference>
<dbReference type="STRING" id="97972.A0A2V1DSX5"/>
<keyword evidence="4" id="KW-0560">Oxidoreductase</keyword>
<sequence>MNVVLYHANMVMQHSSSTQGFFQELPDIHPLYTYSKEIRTYTSEDPVLSRILNIYLRQDEELPRETIHNLSRLALSPEVLAHAVDAEVNHPVLKAFGTFGQENKTDPLQTTHGWKELKKIGQKAGVISVSYETNDAPTYNRRIQQFGLGHVWVCTATMTGCPMAMTDGAAKLLAMHLEDDEGDQPGIRRVISETFRRLVSRNPSEAWTSGQWMTERTGGSDVSGTETIAQRMSKEELAIDSRAGRDLDAHGYPLGPWKINGFKWFSSATDSDVSLMLARTENGLGLFLAPMRRASGGKTISNHASDPTELNGIRIQRLKDKIGTKSLPTAELELKNVRAWLIGQDGQGVKEISTILNLTRLHTAATGVGSWARGLQICRAYSRKRRVRGGLLQDNPQHLRWMAENVIKYTAAAHFTFLAVAMLGALEQDWGVVTSSTLSSKLIPSDDTKTANLFRLLTPVLKAQVSVASVHALREHMECLGGVGYCENNEDGGIFNISKIFRDTLVTPIWEGTVSIMAEDVVRVMCDDRIGGGSVLHNIFTPWVRTVQSNYRSIFAAESTTVESLLEELLAMEDRYEKQQLFYRGRDLLWYLESITCSVLLLFDASVDHDEVAIAIARKWLASKISTRQQDREANWRNDSLLNLRIFLGQSVASSVRGVSSL</sequence>
<evidence type="ECO:0000256" key="2">
    <source>
        <dbReference type="ARBA" id="ARBA00022630"/>
    </source>
</evidence>
<evidence type="ECO:0000313" key="9">
    <source>
        <dbReference type="Proteomes" id="UP000244855"/>
    </source>
</evidence>
<dbReference type="InterPro" id="IPR036250">
    <property type="entry name" value="AcylCo_DH-like_C"/>
</dbReference>
<dbReference type="OrthoDB" id="10251155at2759"/>
<accession>A0A2V1DSX5</accession>
<evidence type="ECO:0000259" key="7">
    <source>
        <dbReference type="Pfam" id="PF18158"/>
    </source>
</evidence>
<dbReference type="EMBL" id="KZ805360">
    <property type="protein sequence ID" value="PVI01257.1"/>
    <property type="molecule type" value="Genomic_DNA"/>
</dbReference>
<gene>
    <name evidence="8" type="ORF">DM02DRAFT_728003</name>
</gene>
<dbReference type="Proteomes" id="UP000244855">
    <property type="component" value="Unassembled WGS sequence"/>
</dbReference>
<keyword evidence="3 4" id="KW-0274">FAD</keyword>
<evidence type="ECO:0008006" key="10">
    <source>
        <dbReference type="Google" id="ProtNLM"/>
    </source>
</evidence>
<name>A0A2V1DSX5_9PLEO</name>
<dbReference type="Pfam" id="PF00441">
    <property type="entry name" value="Acyl-CoA_dh_1"/>
    <property type="match status" value="1"/>
</dbReference>
<comment type="similarity">
    <text evidence="1 4">Belongs to the acyl-CoA dehydrogenase family.</text>
</comment>
<evidence type="ECO:0000313" key="8">
    <source>
        <dbReference type="EMBL" id="PVI01257.1"/>
    </source>
</evidence>
<dbReference type="InterPro" id="IPR009100">
    <property type="entry name" value="AcylCoA_DH/oxidase_NM_dom_sf"/>
</dbReference>
<feature type="domain" description="Acyl-CoA oxidase/dehydrogenase middle" evidence="6">
    <location>
        <begin position="211"/>
        <end position="337"/>
    </location>
</feature>
<evidence type="ECO:0000259" key="6">
    <source>
        <dbReference type="Pfam" id="PF02770"/>
    </source>
</evidence>
<organism evidence="8 9">
    <name type="scientific">Periconia macrospinosa</name>
    <dbReference type="NCBI Taxonomy" id="97972"/>
    <lineage>
        <taxon>Eukaryota</taxon>
        <taxon>Fungi</taxon>
        <taxon>Dikarya</taxon>
        <taxon>Ascomycota</taxon>
        <taxon>Pezizomycotina</taxon>
        <taxon>Dothideomycetes</taxon>
        <taxon>Pleosporomycetidae</taxon>
        <taxon>Pleosporales</taxon>
        <taxon>Massarineae</taxon>
        <taxon>Periconiaceae</taxon>
        <taxon>Periconia</taxon>
    </lineage>
</organism>
<dbReference type="InterPro" id="IPR006091">
    <property type="entry name" value="Acyl-CoA_Oxase/DH_mid-dom"/>
</dbReference>
<reference evidence="8 9" key="1">
    <citation type="journal article" date="2018" name="Sci. Rep.">
        <title>Comparative genomics provides insights into the lifestyle and reveals functional heterogeneity of dark septate endophytic fungi.</title>
        <authorList>
            <person name="Knapp D.G."/>
            <person name="Nemeth J.B."/>
            <person name="Barry K."/>
            <person name="Hainaut M."/>
            <person name="Henrissat B."/>
            <person name="Johnson J."/>
            <person name="Kuo A."/>
            <person name="Lim J.H.P."/>
            <person name="Lipzen A."/>
            <person name="Nolan M."/>
            <person name="Ohm R.A."/>
            <person name="Tamas L."/>
            <person name="Grigoriev I.V."/>
            <person name="Spatafora J.W."/>
            <person name="Nagy L.G."/>
            <person name="Kovacs G.M."/>
        </authorList>
    </citation>
    <scope>NUCLEOTIDE SEQUENCE [LARGE SCALE GENOMIC DNA]</scope>
    <source>
        <strain evidence="8 9">DSE2036</strain>
    </source>
</reference>
<dbReference type="PANTHER" id="PTHR42707:SF2">
    <property type="entry name" value="ACD11 DEHYDROGENASE"/>
    <property type="match status" value="1"/>
</dbReference>
<dbReference type="PANTHER" id="PTHR42707">
    <property type="entry name" value="ACYL-COA DEHYDROGENASE"/>
    <property type="match status" value="1"/>
</dbReference>
<feature type="domain" description="Adaptive response protein AidB N-terminal" evidence="7">
    <location>
        <begin position="43"/>
        <end position="175"/>
    </location>
</feature>
<evidence type="ECO:0000256" key="1">
    <source>
        <dbReference type="ARBA" id="ARBA00009347"/>
    </source>
</evidence>
<protein>
    <recommendedName>
        <fullName evidence="10">Acyl-CoA dehydrogenase/oxidase C-terminal</fullName>
    </recommendedName>
</protein>
<dbReference type="Pfam" id="PF18158">
    <property type="entry name" value="AidB_N"/>
    <property type="match status" value="1"/>
</dbReference>
<dbReference type="InterPro" id="IPR041504">
    <property type="entry name" value="AidB_N"/>
</dbReference>
<proteinExistence type="inferred from homology"/>